<accession>A0AAE0GKX6</accession>
<keyword evidence="4" id="KW-1185">Reference proteome</keyword>
<organism evidence="3 4">
    <name type="scientific">Cymbomonas tetramitiformis</name>
    <dbReference type="NCBI Taxonomy" id="36881"/>
    <lineage>
        <taxon>Eukaryota</taxon>
        <taxon>Viridiplantae</taxon>
        <taxon>Chlorophyta</taxon>
        <taxon>Pyramimonadophyceae</taxon>
        <taxon>Pyramimonadales</taxon>
        <taxon>Pyramimonadaceae</taxon>
        <taxon>Cymbomonas</taxon>
    </lineage>
</organism>
<dbReference type="PROSITE" id="PS50110">
    <property type="entry name" value="RESPONSE_REGULATORY"/>
    <property type="match status" value="1"/>
</dbReference>
<dbReference type="Gene3D" id="3.40.50.2300">
    <property type="match status" value="1"/>
</dbReference>
<name>A0AAE0GKX6_9CHLO</name>
<evidence type="ECO:0000313" key="4">
    <source>
        <dbReference type="Proteomes" id="UP001190700"/>
    </source>
</evidence>
<dbReference type="InterPro" id="IPR011006">
    <property type="entry name" value="CheY-like_superfamily"/>
</dbReference>
<dbReference type="EMBL" id="LGRX02004627">
    <property type="protein sequence ID" value="KAK3279882.1"/>
    <property type="molecule type" value="Genomic_DNA"/>
</dbReference>
<feature type="modified residue" description="4-aspartylphosphate" evidence="1">
    <location>
        <position position="102"/>
    </location>
</feature>
<evidence type="ECO:0000259" key="2">
    <source>
        <dbReference type="PROSITE" id="PS50110"/>
    </source>
</evidence>
<feature type="domain" description="Response regulatory" evidence="2">
    <location>
        <begin position="45"/>
        <end position="170"/>
    </location>
</feature>
<dbReference type="GO" id="GO:0000160">
    <property type="term" value="P:phosphorelay signal transduction system"/>
    <property type="evidence" value="ECO:0007669"/>
    <property type="project" value="InterPro"/>
</dbReference>
<comment type="caution">
    <text evidence="3">The sequence shown here is derived from an EMBL/GenBank/DDBJ whole genome shotgun (WGS) entry which is preliminary data.</text>
</comment>
<gene>
    <name evidence="3" type="ORF">CYMTET_12254</name>
</gene>
<dbReference type="SUPFAM" id="SSF52172">
    <property type="entry name" value="CheY-like"/>
    <property type="match status" value="1"/>
</dbReference>
<keyword evidence="1" id="KW-0597">Phosphoprotein</keyword>
<dbReference type="Proteomes" id="UP001190700">
    <property type="component" value="Unassembled WGS sequence"/>
</dbReference>
<protein>
    <recommendedName>
        <fullName evidence="2">Response regulatory domain-containing protein</fullName>
    </recommendedName>
</protein>
<evidence type="ECO:0000256" key="1">
    <source>
        <dbReference type="PROSITE-ProRule" id="PRU00169"/>
    </source>
</evidence>
<dbReference type="AlphaFoldDB" id="A0AAE0GKX6"/>
<dbReference type="InterPro" id="IPR001789">
    <property type="entry name" value="Sig_transdc_resp-reg_receiver"/>
</dbReference>
<proteinExistence type="predicted"/>
<sequence length="179" mass="19800">MAHGQKCTQGDTNEPTSFKLRKASLSHDSVLTMTPMLGKHAVKWKCLIADDLAFNRILLKRKLLALCQNCGLDWTIHETATGEEVLELTEQPDIKYNFFVIDENFDSAGGILKGREVIEKIRLGPSRDAVVVSCSGNNSPEVEFSIPGADLIFCKPTPAPQEIASLLEELLLKRCMLTV</sequence>
<evidence type="ECO:0000313" key="3">
    <source>
        <dbReference type="EMBL" id="KAK3279882.1"/>
    </source>
</evidence>
<reference evidence="3 4" key="1">
    <citation type="journal article" date="2015" name="Genome Biol. Evol.">
        <title>Comparative Genomics of a Bacterivorous Green Alga Reveals Evolutionary Causalities and Consequences of Phago-Mixotrophic Mode of Nutrition.</title>
        <authorList>
            <person name="Burns J.A."/>
            <person name="Paasch A."/>
            <person name="Narechania A."/>
            <person name="Kim E."/>
        </authorList>
    </citation>
    <scope>NUCLEOTIDE SEQUENCE [LARGE SCALE GENOMIC DNA]</scope>
    <source>
        <strain evidence="3 4">PLY_AMNH</strain>
    </source>
</reference>